<dbReference type="CDD" id="cd17471">
    <property type="entry name" value="MFS_Set"/>
    <property type="match status" value="1"/>
</dbReference>
<evidence type="ECO:0000313" key="12">
    <source>
        <dbReference type="Proteomes" id="UP000199223"/>
    </source>
</evidence>
<gene>
    <name evidence="11" type="ORF">SAMN04488058_10110</name>
</gene>
<sequence>MSVADPAAPPESIAATLPHLLRLPQLLPLTGAVLMLGLALSFAAPFMSLFAVRELGMTPLQLGLYLTVNALSAVIVSTRLGRWTDRRAHSGAPGSGRRWVVLLTLGAGVLAYLVLSRVESVLGAMAAGALLLSFSSAAFPQLFSYARSMFAAAPGELPERATTLLRSVFSFAWVIGPGVGAAVLGRWSYPGVFVVAAACFALAALTLLRVRGEQAPEGGPDPAPAQAPAEDRAGAAPVSLRLVVTAFVLYGMAMTMGMSMFPLFITEVLRGSEGQVGFLVGLCALLEIPVMLWFVLSRRLPRVEWLIKSGLALFVLHFALIYLAQGQGLLIVTQAVRAVVLAILAGLGMTYFQHLLPGRFGVATTLYSNTTVIGGMLAGIAAGSWAQLFGYRSVFLLCALLSLLSWGLMAWATRRSLRRPIAPLAALGDGAGRG</sequence>
<feature type="transmembrane region" description="Helical" evidence="9">
    <location>
        <begin position="99"/>
        <end position="115"/>
    </location>
</feature>
<proteinExistence type="inferred from homology"/>
<keyword evidence="8 9" id="KW-0472">Membrane</keyword>
<evidence type="ECO:0000256" key="3">
    <source>
        <dbReference type="ARBA" id="ARBA00022448"/>
    </source>
</evidence>
<feature type="transmembrane region" description="Helical" evidence="9">
    <location>
        <begin position="364"/>
        <end position="388"/>
    </location>
</feature>
<dbReference type="PANTHER" id="PTHR23535:SF2">
    <property type="entry name" value="SUGAR EFFLUX TRANSPORTER A-RELATED"/>
    <property type="match status" value="1"/>
</dbReference>
<evidence type="ECO:0000256" key="7">
    <source>
        <dbReference type="ARBA" id="ARBA00022989"/>
    </source>
</evidence>
<feature type="transmembrane region" description="Helical" evidence="9">
    <location>
        <begin position="242"/>
        <end position="264"/>
    </location>
</feature>
<dbReference type="GO" id="GO:0005886">
    <property type="term" value="C:plasma membrane"/>
    <property type="evidence" value="ECO:0007669"/>
    <property type="project" value="UniProtKB-SubCell"/>
</dbReference>
<dbReference type="Proteomes" id="UP000199223">
    <property type="component" value="Unassembled WGS sequence"/>
</dbReference>
<feature type="domain" description="Major facilitator superfamily (MFS) profile" evidence="10">
    <location>
        <begin position="25"/>
        <end position="417"/>
    </location>
</feature>
<name>A0A1H6RMU8_9DEIO</name>
<keyword evidence="4" id="KW-1003">Cell membrane</keyword>
<feature type="transmembrane region" description="Helical" evidence="9">
    <location>
        <begin position="164"/>
        <end position="183"/>
    </location>
</feature>
<comment type="subcellular location">
    <subcellularLocation>
        <location evidence="1">Cell membrane</location>
        <topology evidence="1">Multi-pass membrane protein</topology>
    </subcellularLocation>
</comment>
<keyword evidence="5" id="KW-0762">Sugar transport</keyword>
<dbReference type="InterPro" id="IPR020846">
    <property type="entry name" value="MFS_dom"/>
</dbReference>
<dbReference type="PANTHER" id="PTHR23535">
    <property type="entry name" value="SUGAR EFFLUX TRANSPORTER A-RELATED"/>
    <property type="match status" value="1"/>
</dbReference>
<dbReference type="Gene3D" id="1.20.1250.20">
    <property type="entry name" value="MFS general substrate transporter like domains"/>
    <property type="match status" value="2"/>
</dbReference>
<dbReference type="EMBL" id="FNZA01000001">
    <property type="protein sequence ID" value="SEI57081.1"/>
    <property type="molecule type" value="Genomic_DNA"/>
</dbReference>
<keyword evidence="3" id="KW-0813">Transport</keyword>
<keyword evidence="7 9" id="KW-1133">Transmembrane helix</keyword>
<feature type="transmembrane region" description="Helical" evidence="9">
    <location>
        <begin position="394"/>
        <end position="412"/>
    </location>
</feature>
<organism evidence="11 12">
    <name type="scientific">Deinococcus reticulitermitis</name>
    <dbReference type="NCBI Taxonomy" id="856736"/>
    <lineage>
        <taxon>Bacteria</taxon>
        <taxon>Thermotogati</taxon>
        <taxon>Deinococcota</taxon>
        <taxon>Deinococci</taxon>
        <taxon>Deinococcales</taxon>
        <taxon>Deinococcaceae</taxon>
        <taxon>Deinococcus</taxon>
    </lineage>
</organism>
<dbReference type="STRING" id="856736.SAMN04488058_10110"/>
<feature type="transmembrane region" description="Helical" evidence="9">
    <location>
        <begin position="62"/>
        <end position="78"/>
    </location>
</feature>
<feature type="transmembrane region" description="Helical" evidence="9">
    <location>
        <begin position="189"/>
        <end position="208"/>
    </location>
</feature>
<feature type="transmembrane region" description="Helical" evidence="9">
    <location>
        <begin position="121"/>
        <end position="143"/>
    </location>
</feature>
<dbReference type="SUPFAM" id="SSF103473">
    <property type="entry name" value="MFS general substrate transporter"/>
    <property type="match status" value="2"/>
</dbReference>
<feature type="transmembrane region" description="Helical" evidence="9">
    <location>
        <begin position="26"/>
        <end position="50"/>
    </location>
</feature>
<dbReference type="RefSeq" id="WP_177182961.1">
    <property type="nucleotide sequence ID" value="NZ_FNZA01000001.1"/>
</dbReference>
<feature type="transmembrane region" description="Helical" evidence="9">
    <location>
        <begin position="305"/>
        <end position="324"/>
    </location>
</feature>
<keyword evidence="6 9" id="KW-0812">Transmembrane</keyword>
<evidence type="ECO:0000256" key="9">
    <source>
        <dbReference type="SAM" id="Phobius"/>
    </source>
</evidence>
<dbReference type="Pfam" id="PF07690">
    <property type="entry name" value="MFS_1"/>
    <property type="match status" value="1"/>
</dbReference>
<evidence type="ECO:0000259" key="10">
    <source>
        <dbReference type="PROSITE" id="PS50850"/>
    </source>
</evidence>
<dbReference type="PROSITE" id="PS50850">
    <property type="entry name" value="MFS"/>
    <property type="match status" value="1"/>
</dbReference>
<evidence type="ECO:0000256" key="4">
    <source>
        <dbReference type="ARBA" id="ARBA00022475"/>
    </source>
</evidence>
<reference evidence="12" key="1">
    <citation type="submission" date="2016-10" db="EMBL/GenBank/DDBJ databases">
        <authorList>
            <person name="Varghese N."/>
            <person name="Submissions S."/>
        </authorList>
    </citation>
    <scope>NUCLEOTIDE SEQUENCE [LARGE SCALE GENOMIC DNA]</scope>
    <source>
        <strain evidence="12">CGMCC 1.10218</strain>
    </source>
</reference>
<dbReference type="GO" id="GO:0022857">
    <property type="term" value="F:transmembrane transporter activity"/>
    <property type="evidence" value="ECO:0007669"/>
    <property type="project" value="InterPro"/>
</dbReference>
<dbReference type="AlphaFoldDB" id="A0A1H6RMU8"/>
<accession>A0A1H6RMU8</accession>
<dbReference type="InterPro" id="IPR036259">
    <property type="entry name" value="MFS_trans_sf"/>
</dbReference>
<evidence type="ECO:0000313" key="11">
    <source>
        <dbReference type="EMBL" id="SEI57081.1"/>
    </source>
</evidence>
<feature type="transmembrane region" description="Helical" evidence="9">
    <location>
        <begin position="330"/>
        <end position="352"/>
    </location>
</feature>
<comment type="similarity">
    <text evidence="2">Belongs to the major facilitator superfamily. Set transporter family.</text>
</comment>
<evidence type="ECO:0000256" key="8">
    <source>
        <dbReference type="ARBA" id="ARBA00023136"/>
    </source>
</evidence>
<feature type="transmembrane region" description="Helical" evidence="9">
    <location>
        <begin position="276"/>
        <end position="296"/>
    </location>
</feature>
<dbReference type="InterPro" id="IPR011701">
    <property type="entry name" value="MFS"/>
</dbReference>
<evidence type="ECO:0000256" key="6">
    <source>
        <dbReference type="ARBA" id="ARBA00022692"/>
    </source>
</evidence>
<evidence type="ECO:0000256" key="1">
    <source>
        <dbReference type="ARBA" id="ARBA00004651"/>
    </source>
</evidence>
<evidence type="ECO:0000256" key="2">
    <source>
        <dbReference type="ARBA" id="ARBA00006523"/>
    </source>
</evidence>
<protein>
    <submittedName>
        <fullName evidence="11">MFS transporter, SET family, sugar efflux transporter</fullName>
    </submittedName>
</protein>
<keyword evidence="12" id="KW-1185">Reference proteome</keyword>
<evidence type="ECO:0000256" key="5">
    <source>
        <dbReference type="ARBA" id="ARBA00022597"/>
    </source>
</evidence>